<accession>A0A3P8LBZ0</accession>
<dbReference type="OrthoDB" id="10264753at2759"/>
<dbReference type="InterPro" id="IPR015943">
    <property type="entry name" value="WD40/YVTN_repeat-like_dom_sf"/>
</dbReference>
<evidence type="ECO:0000313" key="2">
    <source>
        <dbReference type="Proteomes" id="UP000272942"/>
    </source>
</evidence>
<dbReference type="AlphaFoldDB" id="A0A3P8LBZ0"/>
<dbReference type="Gene3D" id="2.130.10.10">
    <property type="entry name" value="YVTN repeat-like/Quinoprotein amine dehydrogenase"/>
    <property type="match status" value="1"/>
</dbReference>
<evidence type="ECO:0008006" key="3">
    <source>
        <dbReference type="Google" id="ProtNLM"/>
    </source>
</evidence>
<name>A0A3P8LBZ0_9TREM</name>
<protein>
    <recommendedName>
        <fullName evidence="3">WD_REPEATS_REGION domain-containing protein</fullName>
    </recommendedName>
</protein>
<proteinExistence type="predicted"/>
<gene>
    <name evidence="1" type="ORF">ECPE_LOCUS16806</name>
</gene>
<organism evidence="1 2">
    <name type="scientific">Echinostoma caproni</name>
    <dbReference type="NCBI Taxonomy" id="27848"/>
    <lineage>
        <taxon>Eukaryota</taxon>
        <taxon>Metazoa</taxon>
        <taxon>Spiralia</taxon>
        <taxon>Lophotrochozoa</taxon>
        <taxon>Platyhelminthes</taxon>
        <taxon>Trematoda</taxon>
        <taxon>Digenea</taxon>
        <taxon>Plagiorchiida</taxon>
        <taxon>Echinostomata</taxon>
        <taxon>Echinostomatoidea</taxon>
        <taxon>Echinostomatidae</taxon>
        <taxon>Echinostoma</taxon>
    </lineage>
</organism>
<keyword evidence="2" id="KW-1185">Reference proteome</keyword>
<dbReference type="Proteomes" id="UP000272942">
    <property type="component" value="Unassembled WGS sequence"/>
</dbReference>
<dbReference type="EMBL" id="UZAN01065986">
    <property type="protein sequence ID" value="VDP94079.1"/>
    <property type="molecule type" value="Genomic_DNA"/>
</dbReference>
<sequence length="66" mass="6968">MWSSGAITGLAASSDGELACTVGDDKTAKVFDVVNFDMISMMKLDFIPAGCCFIYSPKDEVAVLAL</sequence>
<dbReference type="SUPFAM" id="SSF50998">
    <property type="entry name" value="Quinoprotein alcohol dehydrogenase-like"/>
    <property type="match status" value="1"/>
</dbReference>
<dbReference type="InterPro" id="IPR011047">
    <property type="entry name" value="Quinoprotein_ADH-like_sf"/>
</dbReference>
<reference evidence="1 2" key="1">
    <citation type="submission" date="2018-11" db="EMBL/GenBank/DDBJ databases">
        <authorList>
            <consortium name="Pathogen Informatics"/>
        </authorList>
    </citation>
    <scope>NUCLEOTIDE SEQUENCE [LARGE SCALE GENOMIC DNA]</scope>
    <source>
        <strain evidence="1 2">Egypt</strain>
    </source>
</reference>
<evidence type="ECO:0000313" key="1">
    <source>
        <dbReference type="EMBL" id="VDP94079.1"/>
    </source>
</evidence>